<evidence type="ECO:0000313" key="10">
    <source>
        <dbReference type="Proteomes" id="UP000288805"/>
    </source>
</evidence>
<evidence type="ECO:0000259" key="8">
    <source>
        <dbReference type="Pfam" id="PF17917"/>
    </source>
</evidence>
<dbReference type="Pfam" id="PF17917">
    <property type="entry name" value="RT_RNaseH"/>
    <property type="match status" value="1"/>
</dbReference>
<keyword evidence="3" id="KW-0540">Nuclease</keyword>
<comment type="caution">
    <text evidence="9">The sequence shown here is derived from an EMBL/GenBank/DDBJ whole genome shotgun (WGS) entry which is preliminary data.</text>
</comment>
<organism evidence="9 10">
    <name type="scientific">Vitis vinifera</name>
    <name type="common">Grape</name>
    <dbReference type="NCBI Taxonomy" id="29760"/>
    <lineage>
        <taxon>Eukaryota</taxon>
        <taxon>Viridiplantae</taxon>
        <taxon>Streptophyta</taxon>
        <taxon>Embryophyta</taxon>
        <taxon>Tracheophyta</taxon>
        <taxon>Spermatophyta</taxon>
        <taxon>Magnoliopsida</taxon>
        <taxon>eudicotyledons</taxon>
        <taxon>Gunneridae</taxon>
        <taxon>Pentapetalae</taxon>
        <taxon>rosids</taxon>
        <taxon>Vitales</taxon>
        <taxon>Vitaceae</taxon>
        <taxon>Viteae</taxon>
        <taxon>Vitis</taxon>
    </lineage>
</organism>
<dbReference type="PANTHER" id="PTHR48475:SF1">
    <property type="entry name" value="RNASE H TYPE-1 DOMAIN-CONTAINING PROTEIN"/>
    <property type="match status" value="1"/>
</dbReference>
<dbReference type="InterPro" id="IPR002156">
    <property type="entry name" value="RNaseH_domain"/>
</dbReference>
<keyword evidence="2" id="KW-0548">Nucleotidyltransferase</keyword>
<sequence length="411" mass="46788">MIVSPILVPFWNSVKPRTSMRCSNKTKTFSRGPTPICLGSTHQLCPIDLTFWPSSRPVDKRLDDFIRIDRRSFRSAFEKIKQYLTQPPILSTLQPSERLYMYLAVSDWAVSAVLFRCPSCKEQKHVYYISRVMANAETRYSNIKQTVLALRSAAQKLRLYFQAHLIVVLTDQPLRSILHKSNMSGRMLQWVIELSEYGIEYQPRLSMKGQVMADLWLSLPIARSGRRIQQEEWWTLRVDGASRLSRSKVGLLPQSPIGEQLEQVIQLGFPASDNEAEYKVILSGLDLALTLSVSKLIIYNDSQLIVGHVQKEYGAKDERMSQYLTKSAGHPTAIGRANPTIAESPACNAIEESQAWMSVIKKYLRTSALPEKSKHAHKIHVQADHFTLIGECLYKRSSTSPYLICFDHSKV</sequence>
<name>A0A438FDF8_VITVI</name>
<dbReference type="GO" id="GO:0004523">
    <property type="term" value="F:RNA-DNA hybrid ribonuclease activity"/>
    <property type="evidence" value="ECO:0007669"/>
    <property type="project" value="InterPro"/>
</dbReference>
<keyword evidence="1" id="KW-0808">Transferase</keyword>
<feature type="domain" description="RNase H type-1" evidence="7">
    <location>
        <begin position="271"/>
        <end position="325"/>
    </location>
</feature>
<dbReference type="SUPFAM" id="SSF53098">
    <property type="entry name" value="Ribonuclease H-like"/>
    <property type="match status" value="1"/>
</dbReference>
<evidence type="ECO:0000256" key="3">
    <source>
        <dbReference type="ARBA" id="ARBA00022722"/>
    </source>
</evidence>
<keyword evidence="5" id="KW-0378">Hydrolase</keyword>
<gene>
    <name evidence="9" type="ORF">CK203_113325</name>
</gene>
<keyword evidence="6" id="KW-0695">RNA-directed DNA polymerase</keyword>
<dbReference type="GO" id="GO:0003676">
    <property type="term" value="F:nucleic acid binding"/>
    <property type="evidence" value="ECO:0007669"/>
    <property type="project" value="InterPro"/>
</dbReference>
<dbReference type="Proteomes" id="UP000288805">
    <property type="component" value="Unassembled WGS sequence"/>
</dbReference>
<dbReference type="CDD" id="cd09279">
    <property type="entry name" value="RNase_HI_like"/>
    <property type="match status" value="1"/>
</dbReference>
<dbReference type="PANTHER" id="PTHR48475">
    <property type="entry name" value="RIBONUCLEASE H"/>
    <property type="match status" value="1"/>
</dbReference>
<feature type="domain" description="Reverse transcriptase RNase H-like" evidence="8">
    <location>
        <begin position="95"/>
        <end position="197"/>
    </location>
</feature>
<dbReference type="Gene3D" id="3.30.420.10">
    <property type="entry name" value="Ribonuclease H-like superfamily/Ribonuclease H"/>
    <property type="match status" value="1"/>
</dbReference>
<dbReference type="Pfam" id="PF13456">
    <property type="entry name" value="RVT_3"/>
    <property type="match status" value="1"/>
</dbReference>
<evidence type="ECO:0000256" key="4">
    <source>
        <dbReference type="ARBA" id="ARBA00022759"/>
    </source>
</evidence>
<evidence type="ECO:0000256" key="6">
    <source>
        <dbReference type="ARBA" id="ARBA00022918"/>
    </source>
</evidence>
<dbReference type="AlphaFoldDB" id="A0A438FDF8"/>
<dbReference type="SUPFAM" id="SSF56672">
    <property type="entry name" value="DNA/RNA polymerases"/>
    <property type="match status" value="1"/>
</dbReference>
<evidence type="ECO:0000313" key="9">
    <source>
        <dbReference type="EMBL" id="RVW57993.1"/>
    </source>
</evidence>
<evidence type="ECO:0000259" key="7">
    <source>
        <dbReference type="Pfam" id="PF13456"/>
    </source>
</evidence>
<dbReference type="InterPro" id="IPR012337">
    <property type="entry name" value="RNaseH-like_sf"/>
</dbReference>
<keyword evidence="4" id="KW-0255">Endonuclease</keyword>
<evidence type="ECO:0000256" key="1">
    <source>
        <dbReference type="ARBA" id="ARBA00022679"/>
    </source>
</evidence>
<proteinExistence type="predicted"/>
<protein>
    <recommendedName>
        <fullName evidence="11">Reverse transcriptase RNase H-like domain-containing protein</fullName>
    </recommendedName>
</protein>
<dbReference type="GO" id="GO:0003964">
    <property type="term" value="F:RNA-directed DNA polymerase activity"/>
    <property type="evidence" value="ECO:0007669"/>
    <property type="project" value="UniProtKB-KW"/>
</dbReference>
<dbReference type="EMBL" id="QGNW01000994">
    <property type="protein sequence ID" value="RVW57993.1"/>
    <property type="molecule type" value="Genomic_DNA"/>
</dbReference>
<evidence type="ECO:0008006" key="11">
    <source>
        <dbReference type="Google" id="ProtNLM"/>
    </source>
</evidence>
<accession>A0A438FDF8</accession>
<evidence type="ECO:0000256" key="2">
    <source>
        <dbReference type="ARBA" id="ARBA00022695"/>
    </source>
</evidence>
<dbReference type="InterPro" id="IPR036397">
    <property type="entry name" value="RNaseH_sf"/>
</dbReference>
<reference evidence="9 10" key="1">
    <citation type="journal article" date="2018" name="PLoS Genet.">
        <title>Population sequencing reveals clonal diversity and ancestral inbreeding in the grapevine cultivar Chardonnay.</title>
        <authorList>
            <person name="Roach M.J."/>
            <person name="Johnson D.L."/>
            <person name="Bohlmann J."/>
            <person name="van Vuuren H.J."/>
            <person name="Jones S.J."/>
            <person name="Pretorius I.S."/>
            <person name="Schmidt S.A."/>
            <person name="Borneman A.R."/>
        </authorList>
    </citation>
    <scope>NUCLEOTIDE SEQUENCE [LARGE SCALE GENOMIC DNA]</scope>
    <source>
        <strain evidence="10">cv. Chardonnay</strain>
        <tissue evidence="9">Leaf</tissue>
    </source>
</reference>
<evidence type="ECO:0000256" key="5">
    <source>
        <dbReference type="ARBA" id="ARBA00022801"/>
    </source>
</evidence>
<dbReference type="InterPro" id="IPR043502">
    <property type="entry name" value="DNA/RNA_pol_sf"/>
</dbReference>
<dbReference type="InterPro" id="IPR041373">
    <property type="entry name" value="RT_RNaseH"/>
</dbReference>